<reference evidence="1 2" key="3">
    <citation type="submission" date="2020-02" db="EMBL/GenBank/DDBJ databases">
        <title>Flavobacterium profundi sp. nov., isolated from a deep-sea seamount.</title>
        <authorList>
            <person name="Zhang D.-C."/>
        </authorList>
    </citation>
    <scope>NUCLEOTIDE SEQUENCE [LARGE SCALE GENOMIC DNA]</scope>
    <source>
        <strain evidence="1 2">EC11</strain>
    </source>
</reference>
<accession>A0ABX0IL85</accession>
<gene>
    <name evidence="1" type="ORF">FIA58_002715</name>
</gene>
<comment type="caution">
    <text evidence="1">The sequence shown here is derived from an EMBL/GenBank/DDBJ whole genome shotgun (WGS) entry which is preliminary data.</text>
</comment>
<dbReference type="RefSeq" id="WP_165928833.1">
    <property type="nucleotide sequence ID" value="NZ_VEVQ02000001.1"/>
</dbReference>
<organism evidence="1 2">
    <name type="scientific">Flavobacterium jejuense</name>
    <dbReference type="NCBI Taxonomy" id="1544455"/>
    <lineage>
        <taxon>Bacteria</taxon>
        <taxon>Pseudomonadati</taxon>
        <taxon>Bacteroidota</taxon>
        <taxon>Flavobacteriia</taxon>
        <taxon>Flavobacteriales</taxon>
        <taxon>Flavobacteriaceae</taxon>
        <taxon>Flavobacterium</taxon>
    </lineage>
</organism>
<name>A0ABX0IL85_9FLAO</name>
<evidence type="ECO:0008006" key="3">
    <source>
        <dbReference type="Google" id="ProtNLM"/>
    </source>
</evidence>
<dbReference type="Proteomes" id="UP000817854">
    <property type="component" value="Unassembled WGS sequence"/>
</dbReference>
<keyword evidence="2" id="KW-1185">Reference proteome</keyword>
<protein>
    <recommendedName>
        <fullName evidence="3">Bacteriocin-type signal sequence</fullName>
    </recommendedName>
</protein>
<evidence type="ECO:0000313" key="2">
    <source>
        <dbReference type="Proteomes" id="UP000817854"/>
    </source>
</evidence>
<evidence type="ECO:0000313" key="1">
    <source>
        <dbReference type="EMBL" id="NHN24577.1"/>
    </source>
</evidence>
<proteinExistence type="predicted"/>
<reference evidence="2" key="1">
    <citation type="submission" date="2019-05" db="EMBL/GenBank/DDBJ databases">
        <title>Flavobacterium profundi sp. nov., isolated from a deep-sea seamount.</title>
        <authorList>
            <person name="Zhang D.-C."/>
        </authorList>
    </citation>
    <scope>NUCLEOTIDE SEQUENCE [LARGE SCALE GENOMIC DNA]</scope>
    <source>
        <strain evidence="2">EC11</strain>
    </source>
</reference>
<sequence length="54" mass="6164">MLKSILELKDVKKLERKQLQSIQGGKKQCIDPQTGQCMQYGLMCAERVCQLLPL</sequence>
<dbReference type="EMBL" id="VEVQ02000001">
    <property type="protein sequence ID" value="NHN24577.1"/>
    <property type="molecule type" value="Genomic_DNA"/>
</dbReference>
<reference evidence="1 2" key="2">
    <citation type="submission" date="2019-05" db="EMBL/GenBank/DDBJ databases">
        <authorList>
            <person name="Lianzixin W."/>
        </authorList>
    </citation>
    <scope>NUCLEOTIDE SEQUENCE [LARGE SCALE GENOMIC DNA]</scope>
    <source>
        <strain evidence="1 2">EC11</strain>
    </source>
</reference>